<feature type="coiled-coil region" evidence="1">
    <location>
        <begin position="145"/>
        <end position="172"/>
    </location>
</feature>
<name>A0A7W1X0X0_9GAMM</name>
<evidence type="ECO:0000313" key="4">
    <source>
        <dbReference type="Proteomes" id="UP000538931"/>
    </source>
</evidence>
<evidence type="ECO:0000313" key="3">
    <source>
        <dbReference type="EMBL" id="MBA4503693.1"/>
    </source>
</evidence>
<dbReference type="AlphaFoldDB" id="A0A7W1X0X0"/>
<dbReference type="Proteomes" id="UP000538931">
    <property type="component" value="Unassembled WGS sequence"/>
</dbReference>
<gene>
    <name evidence="3" type="ORF">H1S06_15145</name>
</gene>
<reference evidence="3 4" key="1">
    <citation type="submission" date="2020-07" db="EMBL/GenBank/DDBJ databases">
        <title>Bacterium isolated from marien macroalgae.</title>
        <authorList>
            <person name="Zhu K."/>
            <person name="Lu D."/>
            <person name="Du Z."/>
        </authorList>
    </citation>
    <scope>NUCLEOTIDE SEQUENCE [LARGE SCALE GENOMIC DNA]</scope>
    <source>
        <strain evidence="3 4">3-1745</strain>
    </source>
</reference>
<protein>
    <submittedName>
        <fullName evidence="3">Uncharacterized protein</fullName>
    </submittedName>
</protein>
<accession>A0A7W1X0X0</accession>
<evidence type="ECO:0000256" key="2">
    <source>
        <dbReference type="SAM" id="SignalP"/>
    </source>
</evidence>
<feature type="coiled-coil region" evidence="1">
    <location>
        <begin position="89"/>
        <end position="116"/>
    </location>
</feature>
<keyword evidence="2" id="KW-0732">Signal</keyword>
<keyword evidence="4" id="KW-1185">Reference proteome</keyword>
<evidence type="ECO:0000256" key="1">
    <source>
        <dbReference type="SAM" id="Coils"/>
    </source>
</evidence>
<dbReference type="RefSeq" id="WP_181741715.1">
    <property type="nucleotide sequence ID" value="NZ_JACEMT010000055.1"/>
</dbReference>
<keyword evidence="1" id="KW-0175">Coiled coil</keyword>
<comment type="caution">
    <text evidence="3">The sequence shown here is derived from an EMBL/GenBank/DDBJ whole genome shotgun (WGS) entry which is preliminary data.</text>
</comment>
<sequence length="390" mass="44180">MRLGQFTCAALFAAVLSTGLVQAEEWSREGVISFDTRKILTELEEALTIHDEIPGLEKSRLIGRDQSDAEADLDELVQDAMALFESDAINRLHDQYRALEARIEEQEEKLIKYRSERVLAVADERSLRTRLMPGDTLKSFVAVTKADFDMLIEATENNIAAYEQDRALTLEQMSQALSAIGVQLDVEQLEAMMASVIGDDMLNMSVVFNTIKDMTAQLAELTQESGESLTHAKKYYGMVVILHRMMTGMQDNFIRDVDETYLPKLAGYKDSAKANIAESRRLIKEGGDRKTLEHNIESNRLTLKVIDLYADLLKRQRDKVAKANRVTRREMKVANNTYNTVSLSSSVVTLLREGAGTFDRLISLQMPDIREFQNEAIRDEFRNLTQRLAI</sequence>
<feature type="chain" id="PRO_5031463376" evidence="2">
    <location>
        <begin position="24"/>
        <end position="390"/>
    </location>
</feature>
<feature type="signal peptide" evidence="2">
    <location>
        <begin position="1"/>
        <end position="23"/>
    </location>
</feature>
<proteinExistence type="predicted"/>
<organism evidence="3 4">
    <name type="scientific">Marinobacterium marinum</name>
    <dbReference type="NCBI Taxonomy" id="2756129"/>
    <lineage>
        <taxon>Bacteria</taxon>
        <taxon>Pseudomonadati</taxon>
        <taxon>Pseudomonadota</taxon>
        <taxon>Gammaproteobacteria</taxon>
        <taxon>Oceanospirillales</taxon>
        <taxon>Oceanospirillaceae</taxon>
        <taxon>Marinobacterium</taxon>
    </lineage>
</organism>
<dbReference type="EMBL" id="JACEMT010000055">
    <property type="protein sequence ID" value="MBA4503693.1"/>
    <property type="molecule type" value="Genomic_DNA"/>
</dbReference>